<comment type="caution">
    <text evidence="10">The sequence shown here is derived from an EMBL/GenBank/DDBJ whole genome shotgun (WGS) entry which is preliminary data.</text>
</comment>
<feature type="transmembrane region" description="Helical" evidence="8">
    <location>
        <begin position="93"/>
        <end position="116"/>
    </location>
</feature>
<evidence type="ECO:0000313" key="12">
    <source>
        <dbReference type="EMBL" id="CAF1247250.1"/>
    </source>
</evidence>
<keyword evidence="6" id="KW-0675">Receptor</keyword>
<dbReference type="EMBL" id="CAJNOM010000096">
    <property type="protein sequence ID" value="CAF1038010.1"/>
    <property type="molecule type" value="Genomic_DNA"/>
</dbReference>
<dbReference type="GO" id="GO:0004930">
    <property type="term" value="F:G protein-coupled receptor activity"/>
    <property type="evidence" value="ECO:0007669"/>
    <property type="project" value="UniProtKB-KW"/>
</dbReference>
<gene>
    <name evidence="10" type="ORF">BJG266_LOCUS14317</name>
    <name evidence="12" type="ORF">BJG266_LOCUS29386</name>
    <name evidence="11" type="ORF">QVE165_LOCUS16916</name>
    <name evidence="13" type="ORF">QVE165_LOCUS45583</name>
</gene>
<evidence type="ECO:0000256" key="6">
    <source>
        <dbReference type="ARBA" id="ARBA00023170"/>
    </source>
</evidence>
<comment type="subcellular location">
    <subcellularLocation>
        <location evidence="1">Membrane</location>
        <topology evidence="1">Multi-pass membrane protein</topology>
    </subcellularLocation>
</comment>
<reference evidence="10" key="1">
    <citation type="submission" date="2021-02" db="EMBL/GenBank/DDBJ databases">
        <authorList>
            <person name="Nowell W R."/>
        </authorList>
    </citation>
    <scope>NUCLEOTIDE SEQUENCE</scope>
</reference>
<keyword evidence="3 8" id="KW-1133">Transmembrane helix</keyword>
<dbReference type="Pfam" id="PF00001">
    <property type="entry name" value="7tm_1"/>
    <property type="match status" value="1"/>
</dbReference>
<dbReference type="PROSITE" id="PS50262">
    <property type="entry name" value="G_PROTEIN_RECEP_F1_2"/>
    <property type="match status" value="1"/>
</dbReference>
<dbReference type="InterPro" id="IPR017452">
    <property type="entry name" value="GPCR_Rhodpsn_7TM"/>
</dbReference>
<evidence type="ECO:0000256" key="4">
    <source>
        <dbReference type="ARBA" id="ARBA00023040"/>
    </source>
</evidence>
<proteinExistence type="predicted"/>
<protein>
    <recommendedName>
        <fullName evidence="9">G-protein coupled receptors family 1 profile domain-containing protein</fullName>
    </recommendedName>
</protein>
<dbReference type="AlphaFoldDB" id="A0A814EGF5"/>
<dbReference type="Gene3D" id="1.20.1070.10">
    <property type="entry name" value="Rhodopsin 7-helix transmembrane proteins"/>
    <property type="match status" value="1"/>
</dbReference>
<evidence type="ECO:0000256" key="1">
    <source>
        <dbReference type="ARBA" id="ARBA00004141"/>
    </source>
</evidence>
<feature type="domain" description="G-protein coupled receptors family 1 profile" evidence="9">
    <location>
        <begin position="31"/>
        <end position="293"/>
    </location>
</feature>
<evidence type="ECO:0000313" key="15">
    <source>
        <dbReference type="Proteomes" id="UP000663877"/>
    </source>
</evidence>
<dbReference type="PANTHER" id="PTHR24243:SF230">
    <property type="entry name" value="G-PROTEIN COUPLED RECEPTORS FAMILY 1 PROFILE DOMAIN-CONTAINING PROTEIN"/>
    <property type="match status" value="1"/>
</dbReference>
<keyword evidence="2 8" id="KW-0812">Transmembrane</keyword>
<feature type="transmembrane region" description="Helical" evidence="8">
    <location>
        <begin position="234"/>
        <end position="257"/>
    </location>
</feature>
<feature type="transmembrane region" description="Helical" evidence="8">
    <location>
        <begin position="20"/>
        <end position="39"/>
    </location>
</feature>
<feature type="transmembrane region" description="Helical" evidence="8">
    <location>
        <begin position="269"/>
        <end position="293"/>
    </location>
</feature>
<dbReference type="EMBL" id="CAJNOI010000060">
    <property type="protein sequence ID" value="CAF0970680.1"/>
    <property type="molecule type" value="Genomic_DNA"/>
</dbReference>
<dbReference type="SUPFAM" id="SSF81321">
    <property type="entry name" value="Family A G protein-coupled receptor-like"/>
    <property type="match status" value="1"/>
</dbReference>
<keyword evidence="5 8" id="KW-0472">Membrane</keyword>
<evidence type="ECO:0000313" key="14">
    <source>
        <dbReference type="Proteomes" id="UP000663832"/>
    </source>
</evidence>
<dbReference type="GO" id="GO:0005886">
    <property type="term" value="C:plasma membrane"/>
    <property type="evidence" value="ECO:0007669"/>
    <property type="project" value="TreeGrafter"/>
</dbReference>
<evidence type="ECO:0000256" key="3">
    <source>
        <dbReference type="ARBA" id="ARBA00022989"/>
    </source>
</evidence>
<evidence type="ECO:0000313" key="10">
    <source>
        <dbReference type="EMBL" id="CAF0970680.1"/>
    </source>
</evidence>
<evidence type="ECO:0000256" key="8">
    <source>
        <dbReference type="SAM" id="Phobius"/>
    </source>
</evidence>
<dbReference type="InterPro" id="IPR000276">
    <property type="entry name" value="GPCR_Rhodpsn"/>
</dbReference>
<evidence type="ECO:0000256" key="5">
    <source>
        <dbReference type="ARBA" id="ARBA00023136"/>
    </source>
</evidence>
<keyword evidence="14" id="KW-1185">Reference proteome</keyword>
<sequence>MDGDLKYTLSIVTLNLNRIVPILQIILGTFGNVINILIFSRRSLRKNPCSIYFLALSINNIFALYVALLTRLLSSGWQIDPSNTNNILCKLRIFFSYVSLCLTQWFIVLASIDRFLSSCRTVRYRQFSNKSITRKGTIFIIIFIASIHFHVLIWFQSAPIGRTLTCNIFDKNYQLFFTIFTLVFTSLLPPFFMIIFGLQTIFNVRKLRRQVAPQTNNTRTDRLRSKDRQMIRMLLFQVLLTIICTTPFTTINLYSAIGTNIILSSTGTIIYNFCANVFRLLNYCIPVIGFYIYTLASRTFRSEIKHILREFIKRIGLVQCLPENVQTLVNEQSGSLASGGNTFSRRKTGNHRSTNQTSKYLYHPFFEKSA</sequence>
<evidence type="ECO:0000256" key="2">
    <source>
        <dbReference type="ARBA" id="ARBA00022692"/>
    </source>
</evidence>
<dbReference type="EMBL" id="CAJNOM010000647">
    <property type="protein sequence ID" value="CAF1531739.1"/>
    <property type="molecule type" value="Genomic_DNA"/>
</dbReference>
<evidence type="ECO:0000256" key="7">
    <source>
        <dbReference type="ARBA" id="ARBA00023224"/>
    </source>
</evidence>
<feature type="transmembrane region" description="Helical" evidence="8">
    <location>
        <begin position="137"/>
        <end position="155"/>
    </location>
</feature>
<dbReference type="PANTHER" id="PTHR24243">
    <property type="entry name" value="G-PROTEIN COUPLED RECEPTOR"/>
    <property type="match status" value="1"/>
</dbReference>
<organism evidence="10 15">
    <name type="scientific">Adineta steineri</name>
    <dbReference type="NCBI Taxonomy" id="433720"/>
    <lineage>
        <taxon>Eukaryota</taxon>
        <taxon>Metazoa</taxon>
        <taxon>Spiralia</taxon>
        <taxon>Gnathifera</taxon>
        <taxon>Rotifera</taxon>
        <taxon>Eurotatoria</taxon>
        <taxon>Bdelloidea</taxon>
        <taxon>Adinetida</taxon>
        <taxon>Adinetidae</taxon>
        <taxon>Adineta</taxon>
    </lineage>
</organism>
<accession>A0A814EGF5</accession>
<name>A0A814EGF5_9BILA</name>
<feature type="transmembrane region" description="Helical" evidence="8">
    <location>
        <begin position="51"/>
        <end position="73"/>
    </location>
</feature>
<dbReference type="Proteomes" id="UP000663832">
    <property type="component" value="Unassembled WGS sequence"/>
</dbReference>
<dbReference type="OrthoDB" id="9990906at2759"/>
<dbReference type="Proteomes" id="UP000663877">
    <property type="component" value="Unassembled WGS sequence"/>
</dbReference>
<keyword evidence="4" id="KW-0297">G-protein coupled receptor</keyword>
<evidence type="ECO:0000259" key="9">
    <source>
        <dbReference type="PROSITE" id="PS50262"/>
    </source>
</evidence>
<dbReference type="PRINTS" id="PR00237">
    <property type="entry name" value="GPCRRHODOPSN"/>
</dbReference>
<keyword evidence="7" id="KW-0807">Transducer</keyword>
<feature type="transmembrane region" description="Helical" evidence="8">
    <location>
        <begin position="175"/>
        <end position="198"/>
    </location>
</feature>
<evidence type="ECO:0000313" key="11">
    <source>
        <dbReference type="EMBL" id="CAF1038010.1"/>
    </source>
</evidence>
<evidence type="ECO:0000313" key="13">
    <source>
        <dbReference type="EMBL" id="CAF1531739.1"/>
    </source>
</evidence>
<dbReference type="EMBL" id="CAJNOI010000334">
    <property type="protein sequence ID" value="CAF1247250.1"/>
    <property type="molecule type" value="Genomic_DNA"/>
</dbReference>